<evidence type="ECO:0000256" key="5">
    <source>
        <dbReference type="SAM" id="MobiDB-lite"/>
    </source>
</evidence>
<dbReference type="InterPro" id="IPR052165">
    <property type="entry name" value="Membrane_assoc_protease"/>
</dbReference>
<evidence type="ECO:0000256" key="2">
    <source>
        <dbReference type="ARBA" id="ARBA00022692"/>
    </source>
</evidence>
<gene>
    <name evidence="11" type="ORF">WKW77_20805</name>
</gene>
<feature type="transmembrane region" description="Helical" evidence="6">
    <location>
        <begin position="258"/>
        <end position="280"/>
    </location>
</feature>
<evidence type="ECO:0000256" key="6">
    <source>
        <dbReference type="SAM" id="Phobius"/>
    </source>
</evidence>
<dbReference type="Pfam" id="PF24961">
    <property type="entry name" value="NfeD_membrane"/>
    <property type="match status" value="1"/>
</dbReference>
<evidence type="ECO:0000256" key="1">
    <source>
        <dbReference type="ARBA" id="ARBA00004141"/>
    </source>
</evidence>
<accession>A0ABU8VIU9</accession>
<dbReference type="RefSeq" id="WP_340358783.1">
    <property type="nucleotide sequence ID" value="NZ_JBBKZU010000009.1"/>
</dbReference>
<proteinExistence type="predicted"/>
<feature type="transmembrane region" description="Helical" evidence="6">
    <location>
        <begin position="366"/>
        <end position="387"/>
    </location>
</feature>
<feature type="transmembrane region" description="Helical" evidence="6">
    <location>
        <begin position="335"/>
        <end position="354"/>
    </location>
</feature>
<reference evidence="11 12" key="1">
    <citation type="submission" date="2024-03" db="EMBL/GenBank/DDBJ databases">
        <title>Novel species of the genus Variovorax.</title>
        <authorList>
            <person name="Liu Q."/>
            <person name="Xin Y.-H."/>
        </authorList>
    </citation>
    <scope>NUCLEOTIDE SEQUENCE [LARGE SCALE GENOMIC DNA]</scope>
    <source>
        <strain evidence="11 12">KACC 18899</strain>
    </source>
</reference>
<dbReference type="InterPro" id="IPR002810">
    <property type="entry name" value="NfeD-like_C"/>
</dbReference>
<comment type="caution">
    <text evidence="11">The sequence shown here is derived from an EMBL/GenBank/DDBJ whole genome shotgun (WGS) entry which is preliminary data.</text>
</comment>
<dbReference type="Proteomes" id="UP001365846">
    <property type="component" value="Unassembled WGS sequence"/>
</dbReference>
<dbReference type="InterPro" id="IPR006311">
    <property type="entry name" value="TAT_signal"/>
</dbReference>
<evidence type="ECO:0000259" key="9">
    <source>
        <dbReference type="Pfam" id="PF24961"/>
    </source>
</evidence>
<feature type="domain" description="NfeD integral membrane" evidence="9">
    <location>
        <begin position="267"/>
        <end position="381"/>
    </location>
</feature>
<name>A0ABU8VIU9_9BURK</name>
<dbReference type="InterPro" id="IPR056739">
    <property type="entry name" value="NfeD_membrane"/>
</dbReference>
<feature type="domain" description="NfeD-like C-terminal" evidence="8">
    <location>
        <begin position="400"/>
        <end position="451"/>
    </location>
</feature>
<keyword evidence="2 6" id="KW-0812">Transmembrane</keyword>
<dbReference type="SUPFAM" id="SSF141322">
    <property type="entry name" value="NfeD domain-like"/>
    <property type="match status" value="1"/>
</dbReference>
<dbReference type="PANTHER" id="PTHR33507:SF4">
    <property type="entry name" value="NODULATION COMPETITIVENESS PROTEIN NFED"/>
    <property type="match status" value="1"/>
</dbReference>
<keyword evidence="3 6" id="KW-1133">Transmembrane helix</keyword>
<evidence type="ECO:0000256" key="3">
    <source>
        <dbReference type="ARBA" id="ARBA00022989"/>
    </source>
</evidence>
<dbReference type="Pfam" id="PF25145">
    <property type="entry name" value="NfeD1b_N"/>
    <property type="match status" value="1"/>
</dbReference>
<evidence type="ECO:0000259" key="8">
    <source>
        <dbReference type="Pfam" id="PF01957"/>
    </source>
</evidence>
<feature type="region of interest" description="Disordered" evidence="5">
    <location>
        <begin position="143"/>
        <end position="165"/>
    </location>
</feature>
<comment type="subcellular location">
    <subcellularLocation>
        <location evidence="1">Membrane</location>
        <topology evidence="1">Multi-pass membrane protein</topology>
    </subcellularLocation>
</comment>
<keyword evidence="4 6" id="KW-0472">Membrane</keyword>
<dbReference type="PANTHER" id="PTHR33507">
    <property type="entry name" value="INNER MEMBRANE PROTEIN YBBJ"/>
    <property type="match status" value="1"/>
</dbReference>
<feature type="chain" id="PRO_5047142340" evidence="7">
    <location>
        <begin position="24"/>
        <end position="463"/>
    </location>
</feature>
<dbReference type="EMBL" id="JBBKZU010000009">
    <property type="protein sequence ID" value="MEJ8813538.1"/>
    <property type="molecule type" value="Genomic_DNA"/>
</dbReference>
<keyword evidence="12" id="KW-1185">Reference proteome</keyword>
<evidence type="ECO:0000256" key="7">
    <source>
        <dbReference type="SAM" id="SignalP"/>
    </source>
</evidence>
<feature type="transmembrane region" description="Helical" evidence="6">
    <location>
        <begin position="287"/>
        <end position="305"/>
    </location>
</feature>
<organism evidence="11 12">
    <name type="scientific">Variovorax ureilyticus</name>
    <dbReference type="NCBI Taxonomy" id="1836198"/>
    <lineage>
        <taxon>Bacteria</taxon>
        <taxon>Pseudomonadati</taxon>
        <taxon>Pseudomonadota</taxon>
        <taxon>Betaproteobacteria</taxon>
        <taxon>Burkholderiales</taxon>
        <taxon>Comamonadaceae</taxon>
        <taxon>Variovorax</taxon>
    </lineage>
</organism>
<evidence type="ECO:0000256" key="4">
    <source>
        <dbReference type="ARBA" id="ARBA00023136"/>
    </source>
</evidence>
<dbReference type="InterPro" id="IPR029045">
    <property type="entry name" value="ClpP/crotonase-like_dom_sf"/>
</dbReference>
<sequence length="463" mass="47849">MRSARAWLTGLVLSAFAAGAADAQAVPAAPAAAAKPGTVVLMELDGAIGPASVDYIRRGLKQADKADARLAVIQIDTPGGLDASMRSIIKDILASPVPVATFVAPNGARAASAGTYILYASHIAAMAPASNLGAATPVAIGMPNPAGPAPKPESSGKGEPEGDAMTAKRLSDASAYIRSLAQLRERNAEWGEKAVRESVSLSAQEAKEKNVVDFVARDVSDLLMQANGREVRTINGKVKLATQRAELLVIDADWRTRLLSVITEPSLALILLMIGVYGLLFEFSNPGFVLPGVAGAISLMLALFGLQMLPVNYAGLGLIFLGVAFLIAEAFLPTFGVLGVGGVVAFCIGAVLLIDNEAPGFGVPLWLIGLLAAGSAAFILVVGGVAAKSRRRPLAVGVSTLVGATGELVEFADGEGWAQIQGDYWKVRGSDALRPGRRIRVTQVQGLALQVTDEEGQQSPAGA</sequence>
<dbReference type="Gene3D" id="2.40.50.140">
    <property type="entry name" value="Nucleic acid-binding proteins"/>
    <property type="match status" value="1"/>
</dbReference>
<dbReference type="PROSITE" id="PS51318">
    <property type="entry name" value="TAT"/>
    <property type="match status" value="1"/>
</dbReference>
<feature type="domain" description="NfeD1b N-terminal" evidence="10">
    <location>
        <begin position="49"/>
        <end position="227"/>
    </location>
</feature>
<evidence type="ECO:0000259" key="10">
    <source>
        <dbReference type="Pfam" id="PF25145"/>
    </source>
</evidence>
<dbReference type="Gene3D" id="3.90.226.10">
    <property type="entry name" value="2-enoyl-CoA Hydratase, Chain A, domain 1"/>
    <property type="match status" value="1"/>
</dbReference>
<dbReference type="SUPFAM" id="SSF52096">
    <property type="entry name" value="ClpP/crotonase"/>
    <property type="match status" value="1"/>
</dbReference>
<protein>
    <submittedName>
        <fullName evidence="11">Nodulation protein NfeD</fullName>
    </submittedName>
</protein>
<keyword evidence="7" id="KW-0732">Signal</keyword>
<dbReference type="Pfam" id="PF01957">
    <property type="entry name" value="NfeD"/>
    <property type="match status" value="1"/>
</dbReference>
<dbReference type="InterPro" id="IPR056738">
    <property type="entry name" value="NfeD1b_N"/>
</dbReference>
<evidence type="ECO:0000313" key="11">
    <source>
        <dbReference type="EMBL" id="MEJ8813538.1"/>
    </source>
</evidence>
<dbReference type="InterPro" id="IPR012340">
    <property type="entry name" value="NA-bd_OB-fold"/>
</dbReference>
<feature type="transmembrane region" description="Helical" evidence="6">
    <location>
        <begin position="311"/>
        <end position="328"/>
    </location>
</feature>
<dbReference type="CDD" id="cd07020">
    <property type="entry name" value="Clp_protease_NfeD_1"/>
    <property type="match status" value="1"/>
</dbReference>
<evidence type="ECO:0000313" key="12">
    <source>
        <dbReference type="Proteomes" id="UP001365846"/>
    </source>
</evidence>
<feature type="signal peptide" evidence="7">
    <location>
        <begin position="1"/>
        <end position="23"/>
    </location>
</feature>